<accession>A0A7X2SZV8</accession>
<keyword evidence="6" id="KW-0406">Ion transport</keyword>
<keyword evidence="5 8" id="KW-1133">Transmembrane helix</keyword>
<dbReference type="Pfam" id="PF01496">
    <property type="entry name" value="V_ATPase_I"/>
    <property type="match status" value="1"/>
</dbReference>
<organism evidence="9 10">
    <name type="scientific">Inconstantimicrobium porci</name>
    <dbReference type="NCBI Taxonomy" id="2652291"/>
    <lineage>
        <taxon>Bacteria</taxon>
        <taxon>Bacillati</taxon>
        <taxon>Bacillota</taxon>
        <taxon>Clostridia</taxon>
        <taxon>Eubacteriales</taxon>
        <taxon>Clostridiaceae</taxon>
        <taxon>Inconstantimicrobium</taxon>
    </lineage>
</organism>
<evidence type="ECO:0000256" key="8">
    <source>
        <dbReference type="SAM" id="Phobius"/>
    </source>
</evidence>
<keyword evidence="4 8" id="KW-0812">Transmembrane</keyword>
<evidence type="ECO:0000256" key="4">
    <source>
        <dbReference type="ARBA" id="ARBA00022692"/>
    </source>
</evidence>
<comment type="similarity">
    <text evidence="2">Belongs to the V-ATPase 116 kDa subunit family.</text>
</comment>
<keyword evidence="7 8" id="KW-0472">Membrane</keyword>
<evidence type="ECO:0000256" key="5">
    <source>
        <dbReference type="ARBA" id="ARBA00022989"/>
    </source>
</evidence>
<feature type="transmembrane region" description="Helical" evidence="8">
    <location>
        <begin position="456"/>
        <end position="481"/>
    </location>
</feature>
<evidence type="ECO:0000256" key="1">
    <source>
        <dbReference type="ARBA" id="ARBA00004141"/>
    </source>
</evidence>
<dbReference type="PANTHER" id="PTHR11629">
    <property type="entry name" value="VACUOLAR PROTON ATPASES"/>
    <property type="match status" value="1"/>
</dbReference>
<dbReference type="GO" id="GO:0007035">
    <property type="term" value="P:vacuolar acidification"/>
    <property type="evidence" value="ECO:0007669"/>
    <property type="project" value="TreeGrafter"/>
</dbReference>
<dbReference type="GO" id="GO:0051117">
    <property type="term" value="F:ATPase binding"/>
    <property type="evidence" value="ECO:0007669"/>
    <property type="project" value="TreeGrafter"/>
</dbReference>
<feature type="transmembrane region" description="Helical" evidence="8">
    <location>
        <begin position="599"/>
        <end position="619"/>
    </location>
</feature>
<dbReference type="InterPro" id="IPR002490">
    <property type="entry name" value="V-ATPase_116kDa_su"/>
</dbReference>
<proteinExistence type="inferred from homology"/>
<dbReference type="PANTHER" id="PTHR11629:SF63">
    <property type="entry name" value="V-TYPE PROTON ATPASE SUBUNIT A"/>
    <property type="match status" value="1"/>
</dbReference>
<feature type="transmembrane region" description="Helical" evidence="8">
    <location>
        <begin position="488"/>
        <end position="510"/>
    </location>
</feature>
<name>A0A7X2SZV8_9CLOT</name>
<protein>
    <submittedName>
        <fullName evidence="9">V-type ATP synthase subunit I</fullName>
    </submittedName>
</protein>
<evidence type="ECO:0000256" key="3">
    <source>
        <dbReference type="ARBA" id="ARBA00022448"/>
    </source>
</evidence>
<evidence type="ECO:0000256" key="6">
    <source>
        <dbReference type="ARBA" id="ARBA00023065"/>
    </source>
</evidence>
<keyword evidence="3" id="KW-0813">Transport</keyword>
<evidence type="ECO:0000256" key="7">
    <source>
        <dbReference type="ARBA" id="ARBA00023136"/>
    </source>
</evidence>
<feature type="transmembrane region" description="Helical" evidence="8">
    <location>
        <begin position="413"/>
        <end position="433"/>
    </location>
</feature>
<dbReference type="RefSeq" id="WP_154529754.1">
    <property type="nucleotide sequence ID" value="NZ_VULX01000001.1"/>
</dbReference>
<dbReference type="GO" id="GO:0046961">
    <property type="term" value="F:proton-transporting ATPase activity, rotational mechanism"/>
    <property type="evidence" value="ECO:0007669"/>
    <property type="project" value="InterPro"/>
</dbReference>
<comment type="subcellular location">
    <subcellularLocation>
        <location evidence="1">Membrane</location>
        <topology evidence="1">Multi-pass membrane protein</topology>
    </subcellularLocation>
</comment>
<feature type="transmembrane region" description="Helical" evidence="8">
    <location>
        <begin position="572"/>
        <end position="593"/>
    </location>
</feature>
<reference evidence="9 10" key="1">
    <citation type="submission" date="2019-08" db="EMBL/GenBank/DDBJ databases">
        <title>In-depth cultivation of the pig gut microbiome towards novel bacterial diversity and tailored functional studies.</title>
        <authorList>
            <person name="Wylensek D."/>
            <person name="Hitch T.C.A."/>
            <person name="Clavel T."/>
        </authorList>
    </citation>
    <scope>NUCLEOTIDE SEQUENCE [LARGE SCALE GENOMIC DNA]</scope>
    <source>
        <strain evidence="9 10">WCA-383-APC-5B</strain>
    </source>
</reference>
<gene>
    <name evidence="9" type="ORF">FYJ33_00170</name>
</gene>
<comment type="caution">
    <text evidence="9">The sequence shown here is derived from an EMBL/GenBank/DDBJ whole genome shotgun (WGS) entry which is preliminary data.</text>
</comment>
<evidence type="ECO:0000313" key="10">
    <source>
        <dbReference type="Proteomes" id="UP000460287"/>
    </source>
</evidence>
<dbReference type="AlphaFoldDB" id="A0A7X2SZV8"/>
<sequence>MAIVKMNKFTLLSFESNQDKILEELQGFEGVQFIDLQDPEVIKENEIFETLDKGKAGKDLSEYEDSLSKVKFSLDLLKGYVPKEGMLSSVLNDKKVISYKDLKESVEQGEWKNIYHSLKEKDDKISELNNEKSKNETDIEGFKPWQNFDAPLSMLKELKETSYFVGSCAVQYEQSIAKDLEELNVPYFVEHINKTSKDIYFMILCSKEHEELVSDAIKKYGFNSLHLSYDESPSKIIESCKERIAEINAEEDAIKAEMAKFADKVEVLQLAYEYFTSLVERQNVKENFVKTDKVTAIIGWNEVDNNKKLEERIKNIVGDEYYLTFEEVKEEERENNKVPIKLKNGGFAGPFESIVAMYGLPQYKEVDPTPILSVFYFLFFGMMLSDAGYGLMMALVCGFVMMKTKDREKKNTYKLFFFCGLSTILWGAIYGGWFGDLLSKYLGLNIPILINPTTDIMTMFIMSLAFGIIHIFVGLGIKAYLYAREKQYAAIVFDVVSIYFIIIGAVMLLAGMMAGMTSLEPVGKILLIAGIVILVLTAGRESKSIVGKAIGGLNGVYGLTSYLGDIISYSRLMGLGLATGFIANALNLIINLFPVPFRWIIGPVLFIALHGFNLAINALGSYVHTARLQYLEFFNKFYEGGGNKFNPFKLSSKFVKVTDNNDSVSR</sequence>
<feature type="transmembrane region" description="Helical" evidence="8">
    <location>
        <begin position="522"/>
        <end position="539"/>
    </location>
</feature>
<dbReference type="Proteomes" id="UP000460287">
    <property type="component" value="Unassembled WGS sequence"/>
</dbReference>
<evidence type="ECO:0000256" key="2">
    <source>
        <dbReference type="ARBA" id="ARBA00009904"/>
    </source>
</evidence>
<dbReference type="GO" id="GO:0016471">
    <property type="term" value="C:vacuolar proton-transporting V-type ATPase complex"/>
    <property type="evidence" value="ECO:0007669"/>
    <property type="project" value="TreeGrafter"/>
</dbReference>
<dbReference type="EMBL" id="VULX01000001">
    <property type="protein sequence ID" value="MSR89864.1"/>
    <property type="molecule type" value="Genomic_DNA"/>
</dbReference>
<dbReference type="GO" id="GO:0033179">
    <property type="term" value="C:proton-transporting V-type ATPase, V0 domain"/>
    <property type="evidence" value="ECO:0007669"/>
    <property type="project" value="InterPro"/>
</dbReference>
<evidence type="ECO:0000313" key="9">
    <source>
        <dbReference type="EMBL" id="MSR89864.1"/>
    </source>
</evidence>
<feature type="transmembrane region" description="Helical" evidence="8">
    <location>
        <begin position="374"/>
        <end position="401"/>
    </location>
</feature>
<keyword evidence="10" id="KW-1185">Reference proteome</keyword>